<comment type="cofactor">
    <cofactor evidence="1 8">
        <name>heme</name>
        <dbReference type="ChEBI" id="CHEBI:30413"/>
    </cofactor>
</comment>
<evidence type="ECO:0000256" key="1">
    <source>
        <dbReference type="ARBA" id="ARBA00001971"/>
    </source>
</evidence>
<evidence type="ECO:0000256" key="4">
    <source>
        <dbReference type="ARBA" id="ARBA00022723"/>
    </source>
</evidence>
<dbReference type="InterPro" id="IPR017972">
    <property type="entry name" value="Cyt_P450_CS"/>
</dbReference>
<accession>A0A8H4CCE3</accession>
<dbReference type="GO" id="GO:0020037">
    <property type="term" value="F:heme binding"/>
    <property type="evidence" value="ECO:0007669"/>
    <property type="project" value="InterPro"/>
</dbReference>
<organism evidence="11 12">
    <name type="scientific">Colletotrichum gloeosporioides</name>
    <name type="common">Anthracnose fungus</name>
    <name type="synonym">Glomerella cingulata</name>
    <dbReference type="NCBI Taxonomy" id="474922"/>
    <lineage>
        <taxon>Eukaryota</taxon>
        <taxon>Fungi</taxon>
        <taxon>Dikarya</taxon>
        <taxon>Ascomycota</taxon>
        <taxon>Pezizomycotina</taxon>
        <taxon>Sordariomycetes</taxon>
        <taxon>Hypocreomycetidae</taxon>
        <taxon>Glomerellales</taxon>
        <taxon>Glomerellaceae</taxon>
        <taxon>Colletotrichum</taxon>
        <taxon>Colletotrichum gloeosporioides species complex</taxon>
    </lineage>
</organism>
<feature type="binding site" description="axial binding residue" evidence="8">
    <location>
        <position position="447"/>
    </location>
    <ligand>
        <name>heme</name>
        <dbReference type="ChEBI" id="CHEBI:30413"/>
    </ligand>
    <ligandPart>
        <name>Fe</name>
        <dbReference type="ChEBI" id="CHEBI:18248"/>
    </ligandPart>
</feature>
<dbReference type="PRINTS" id="PR00465">
    <property type="entry name" value="EP450IV"/>
</dbReference>
<dbReference type="EMBL" id="WVTB01000067">
    <property type="protein sequence ID" value="KAF3801401.1"/>
    <property type="molecule type" value="Genomic_DNA"/>
</dbReference>
<keyword evidence="10" id="KW-0812">Transmembrane</keyword>
<evidence type="ECO:0000256" key="2">
    <source>
        <dbReference type="ARBA" id="ARBA00010617"/>
    </source>
</evidence>
<sequence>METLRQLIAVTPKGFLPTIVVGLISLFSWYIRDGKPFSGFKLVGKEPGEWFDNAALKRWQDDPLRLIKEGFQATAGRPFQVITDSGPLIMIPLDLADEIRNDPRLTFAGFLERQQLTNYPGLDALHLSTKEEIIQETIRKHLTQALGGLTQRLSDEAAAVLNDCLPAENGDWQRVHFYMTAAQAAARLSALAFLGDELCHNSEWIDISISFTSVALHSENSLRAWPAILRPFIHHFLPELWYIKGITKKARAIILPELEKRRAARSTSTKPQDSLSWLDDVRGDRDFDIVKGQLFLTFAAIHTTSSALTALLYDLINNPKYFDLLREEIAQVLREDGGWKKTSLYKMKLMDSCMKESQRLNILGHHMMNRRVEAPITLSDGTYLPKGVHLGVPTSHMRDPEVLGDNPDQFDGHRFLRMRQQPGQENKWQFVTTSPHFLSFGHGKHACPGRFFASNEIKIILCHLIMKYDWSYENEPPRSAHEHRFVPDPHTDFCAWVGLKARVLEKQLPFVGART</sequence>
<dbReference type="GO" id="GO:0016705">
    <property type="term" value="F:oxidoreductase activity, acting on paired donors, with incorporation or reduction of molecular oxygen"/>
    <property type="evidence" value="ECO:0007669"/>
    <property type="project" value="InterPro"/>
</dbReference>
<dbReference type="SUPFAM" id="SSF48264">
    <property type="entry name" value="Cytochrome P450"/>
    <property type="match status" value="1"/>
</dbReference>
<dbReference type="PROSITE" id="PS00086">
    <property type="entry name" value="CYTOCHROME_P450"/>
    <property type="match status" value="1"/>
</dbReference>
<keyword evidence="10" id="KW-1133">Transmembrane helix</keyword>
<proteinExistence type="inferred from homology"/>
<dbReference type="InterPro" id="IPR036396">
    <property type="entry name" value="Cyt_P450_sf"/>
</dbReference>
<dbReference type="RefSeq" id="XP_045260560.1">
    <property type="nucleotide sequence ID" value="XM_045405579.1"/>
</dbReference>
<evidence type="ECO:0000256" key="3">
    <source>
        <dbReference type="ARBA" id="ARBA00022617"/>
    </source>
</evidence>
<protein>
    <submittedName>
        <fullName evidence="11">Cytochrome P450 monooxygenase pyr3</fullName>
    </submittedName>
</protein>
<dbReference type="Pfam" id="PF00067">
    <property type="entry name" value="p450"/>
    <property type="match status" value="1"/>
</dbReference>
<keyword evidence="7 9" id="KW-0503">Monooxygenase</keyword>
<name>A0A8H4CCE3_COLGL</name>
<dbReference type="PANTHER" id="PTHR46206">
    <property type="entry name" value="CYTOCHROME P450"/>
    <property type="match status" value="1"/>
</dbReference>
<dbReference type="CDD" id="cd11041">
    <property type="entry name" value="CYP503A1-like"/>
    <property type="match status" value="1"/>
</dbReference>
<keyword evidence="4 8" id="KW-0479">Metal-binding</keyword>
<dbReference type="InterPro" id="IPR002403">
    <property type="entry name" value="Cyt_P450_E_grp-IV"/>
</dbReference>
<evidence type="ECO:0000256" key="7">
    <source>
        <dbReference type="ARBA" id="ARBA00023033"/>
    </source>
</evidence>
<evidence type="ECO:0000256" key="8">
    <source>
        <dbReference type="PIRSR" id="PIRSR602403-1"/>
    </source>
</evidence>
<comment type="similarity">
    <text evidence="2 9">Belongs to the cytochrome P450 family.</text>
</comment>
<keyword evidence="3 8" id="KW-0349">Heme</keyword>
<keyword evidence="5 9" id="KW-0560">Oxidoreductase</keyword>
<evidence type="ECO:0000313" key="11">
    <source>
        <dbReference type="EMBL" id="KAF3801401.1"/>
    </source>
</evidence>
<reference evidence="11" key="2">
    <citation type="submission" date="2020-03" db="EMBL/GenBank/DDBJ databases">
        <authorList>
            <person name="Fu F.-F."/>
            <person name="Chen J."/>
        </authorList>
    </citation>
    <scope>NUCLEOTIDE SEQUENCE</scope>
    <source>
        <strain evidence="11">Lc1</strain>
    </source>
</reference>
<evidence type="ECO:0000256" key="6">
    <source>
        <dbReference type="ARBA" id="ARBA00023004"/>
    </source>
</evidence>
<comment type="caution">
    <text evidence="11">The sequence shown here is derived from an EMBL/GenBank/DDBJ whole genome shotgun (WGS) entry which is preliminary data.</text>
</comment>
<feature type="transmembrane region" description="Helical" evidence="10">
    <location>
        <begin position="14"/>
        <end position="31"/>
    </location>
</feature>
<evidence type="ECO:0000256" key="5">
    <source>
        <dbReference type="ARBA" id="ARBA00023002"/>
    </source>
</evidence>
<keyword evidence="10" id="KW-0472">Membrane</keyword>
<dbReference type="GeneID" id="69012708"/>
<dbReference type="Gene3D" id="1.10.630.10">
    <property type="entry name" value="Cytochrome P450"/>
    <property type="match status" value="1"/>
</dbReference>
<dbReference type="GO" id="GO:0004497">
    <property type="term" value="F:monooxygenase activity"/>
    <property type="evidence" value="ECO:0007669"/>
    <property type="project" value="UniProtKB-KW"/>
</dbReference>
<evidence type="ECO:0000313" key="12">
    <source>
        <dbReference type="Proteomes" id="UP000613401"/>
    </source>
</evidence>
<gene>
    <name evidence="11" type="ORF">GCG54_00005557</name>
</gene>
<dbReference type="Proteomes" id="UP000613401">
    <property type="component" value="Unassembled WGS sequence"/>
</dbReference>
<keyword evidence="6 8" id="KW-0408">Iron</keyword>
<reference evidence="11" key="1">
    <citation type="journal article" date="2020" name="Phytopathology">
        <title>Genome sequence and comparative analysis of Colletotrichum gloeosporioides isolated from Liriodendron leaves.</title>
        <authorList>
            <person name="Fu F.F."/>
            <person name="Hao Z."/>
            <person name="Wang P."/>
            <person name="Lu Y."/>
            <person name="Xue L.J."/>
            <person name="Wei G."/>
            <person name="Tian Y."/>
            <person name="Baishi H."/>
            <person name="Xu H."/>
            <person name="Shi J."/>
            <person name="Cheng T."/>
            <person name="Wang G."/>
            <person name="Yi Y."/>
            <person name="Chen J."/>
        </authorList>
    </citation>
    <scope>NUCLEOTIDE SEQUENCE</scope>
    <source>
        <strain evidence="11">Lc1</strain>
    </source>
</reference>
<dbReference type="InterPro" id="IPR001128">
    <property type="entry name" value="Cyt_P450"/>
</dbReference>
<keyword evidence="12" id="KW-1185">Reference proteome</keyword>
<dbReference type="GO" id="GO:0005506">
    <property type="term" value="F:iron ion binding"/>
    <property type="evidence" value="ECO:0007669"/>
    <property type="project" value="InterPro"/>
</dbReference>
<evidence type="ECO:0000256" key="9">
    <source>
        <dbReference type="RuleBase" id="RU000461"/>
    </source>
</evidence>
<evidence type="ECO:0000256" key="10">
    <source>
        <dbReference type="SAM" id="Phobius"/>
    </source>
</evidence>
<dbReference type="AlphaFoldDB" id="A0A8H4CCE3"/>
<dbReference type="PANTHER" id="PTHR46206:SF2">
    <property type="entry name" value="CYTOCHROME P450 MONOOXYGENASE AUSG-RELATED"/>
    <property type="match status" value="1"/>
</dbReference>